<dbReference type="Proteomes" id="UP000324222">
    <property type="component" value="Unassembled WGS sequence"/>
</dbReference>
<dbReference type="EMBL" id="VSRR010009084">
    <property type="protein sequence ID" value="MPC49775.1"/>
    <property type="molecule type" value="Genomic_DNA"/>
</dbReference>
<accession>A0A5B7FWS2</accession>
<evidence type="ECO:0000313" key="2">
    <source>
        <dbReference type="EMBL" id="MPC49775.1"/>
    </source>
</evidence>
<name>A0A5B7FWS2_PORTR</name>
<dbReference type="AlphaFoldDB" id="A0A5B7FWS2"/>
<feature type="region of interest" description="Disordered" evidence="1">
    <location>
        <begin position="1"/>
        <end position="48"/>
    </location>
</feature>
<keyword evidence="3" id="KW-1185">Reference proteome</keyword>
<protein>
    <submittedName>
        <fullName evidence="2">Uncharacterized protein</fullName>
    </submittedName>
</protein>
<proteinExistence type="predicted"/>
<comment type="caution">
    <text evidence="2">The sequence shown here is derived from an EMBL/GenBank/DDBJ whole genome shotgun (WGS) entry which is preliminary data.</text>
</comment>
<reference evidence="2 3" key="1">
    <citation type="submission" date="2019-05" db="EMBL/GenBank/DDBJ databases">
        <title>Another draft genome of Portunus trituberculatus and its Hox gene families provides insights of decapod evolution.</title>
        <authorList>
            <person name="Jeong J.-H."/>
            <person name="Song I."/>
            <person name="Kim S."/>
            <person name="Choi T."/>
            <person name="Kim D."/>
            <person name="Ryu S."/>
            <person name="Kim W."/>
        </authorList>
    </citation>
    <scope>NUCLEOTIDE SEQUENCE [LARGE SCALE GENOMIC DNA]</scope>
    <source>
        <tissue evidence="2">Muscle</tissue>
    </source>
</reference>
<feature type="compositionally biased region" description="Low complexity" evidence="1">
    <location>
        <begin position="23"/>
        <end position="34"/>
    </location>
</feature>
<gene>
    <name evidence="2" type="ORF">E2C01_043589</name>
</gene>
<organism evidence="2 3">
    <name type="scientific">Portunus trituberculatus</name>
    <name type="common">Swimming crab</name>
    <name type="synonym">Neptunus trituberculatus</name>
    <dbReference type="NCBI Taxonomy" id="210409"/>
    <lineage>
        <taxon>Eukaryota</taxon>
        <taxon>Metazoa</taxon>
        <taxon>Ecdysozoa</taxon>
        <taxon>Arthropoda</taxon>
        <taxon>Crustacea</taxon>
        <taxon>Multicrustacea</taxon>
        <taxon>Malacostraca</taxon>
        <taxon>Eumalacostraca</taxon>
        <taxon>Eucarida</taxon>
        <taxon>Decapoda</taxon>
        <taxon>Pleocyemata</taxon>
        <taxon>Brachyura</taxon>
        <taxon>Eubrachyura</taxon>
        <taxon>Portunoidea</taxon>
        <taxon>Portunidae</taxon>
        <taxon>Portuninae</taxon>
        <taxon>Portunus</taxon>
    </lineage>
</organism>
<evidence type="ECO:0000256" key="1">
    <source>
        <dbReference type="SAM" id="MobiDB-lite"/>
    </source>
</evidence>
<evidence type="ECO:0000313" key="3">
    <source>
        <dbReference type="Proteomes" id="UP000324222"/>
    </source>
</evidence>
<sequence length="92" mass="9776">MLAARCSRHNETSHQPLSPPPDLTTQTSSSSSSSNPVRGCLSQGGGAPSDRKIYSTLIFSANPPQRQVSQGEHYEAYGEAFMNPSQEPPAAS</sequence>